<keyword evidence="2" id="KW-1185">Reference proteome</keyword>
<dbReference type="Proteomes" id="UP000003835">
    <property type="component" value="Unassembled WGS sequence"/>
</dbReference>
<dbReference type="OrthoDB" id="540999at2"/>
<accession>B4W065</accession>
<dbReference type="STRING" id="118168.MC7420_3547"/>
<evidence type="ECO:0000313" key="2">
    <source>
        <dbReference type="Proteomes" id="UP000003835"/>
    </source>
</evidence>
<dbReference type="RefSeq" id="WP_006104453.1">
    <property type="nucleotide sequence ID" value="NZ_DS989864.1"/>
</dbReference>
<dbReference type="InterPro" id="IPR010985">
    <property type="entry name" value="Ribbon_hlx_hlx"/>
</dbReference>
<protein>
    <recommendedName>
        <fullName evidence="3">Ribbon-helix-helix protein, copG family</fullName>
    </recommendedName>
</protein>
<evidence type="ECO:0008006" key="3">
    <source>
        <dbReference type="Google" id="ProtNLM"/>
    </source>
</evidence>
<reference evidence="1 2" key="1">
    <citation type="submission" date="2008-07" db="EMBL/GenBank/DDBJ databases">
        <authorList>
            <person name="Tandeau de Marsac N."/>
            <person name="Ferriera S."/>
            <person name="Johnson J."/>
            <person name="Kravitz S."/>
            <person name="Beeson K."/>
            <person name="Sutton G."/>
            <person name="Rogers Y.-H."/>
            <person name="Friedman R."/>
            <person name="Frazier M."/>
            <person name="Venter J.C."/>
        </authorList>
    </citation>
    <scope>NUCLEOTIDE SEQUENCE [LARGE SCALE GENOMIC DNA]</scope>
    <source>
        <strain evidence="1 2">PCC 7420</strain>
    </source>
</reference>
<dbReference type="HOGENOM" id="CLU_2567948_0_0_3"/>
<dbReference type="SUPFAM" id="SSF47598">
    <property type="entry name" value="Ribbon-helix-helix"/>
    <property type="match status" value="1"/>
</dbReference>
<sequence length="81" mass="9032">MTQRTQINLRIDNELLQALREKCAAEGCTQTEFITNAIKSSLGIPITQANLIEIDERIAAHIQPIREELDQLRAALGEFAA</sequence>
<name>B4W065_9CYAN</name>
<dbReference type="EMBL" id="DS989864">
    <property type="protein sequence ID" value="EDX72475.1"/>
    <property type="molecule type" value="Genomic_DNA"/>
</dbReference>
<dbReference type="AlphaFoldDB" id="B4W065"/>
<gene>
    <name evidence="1" type="ORF">MC7420_3547</name>
</gene>
<dbReference type="GO" id="GO:0006355">
    <property type="term" value="P:regulation of DNA-templated transcription"/>
    <property type="evidence" value="ECO:0007669"/>
    <property type="project" value="InterPro"/>
</dbReference>
<organism evidence="1 2">
    <name type="scientific">Coleofasciculus chthonoplastes PCC 7420</name>
    <dbReference type="NCBI Taxonomy" id="118168"/>
    <lineage>
        <taxon>Bacteria</taxon>
        <taxon>Bacillati</taxon>
        <taxon>Cyanobacteriota</taxon>
        <taxon>Cyanophyceae</taxon>
        <taxon>Coleofasciculales</taxon>
        <taxon>Coleofasciculaceae</taxon>
        <taxon>Coleofasciculus</taxon>
    </lineage>
</organism>
<evidence type="ECO:0000313" key="1">
    <source>
        <dbReference type="EMBL" id="EDX72475.1"/>
    </source>
</evidence>
<proteinExistence type="predicted"/>